<feature type="non-terminal residue" evidence="1">
    <location>
        <position position="209"/>
    </location>
</feature>
<evidence type="ECO:0000313" key="2">
    <source>
        <dbReference type="Proteomes" id="UP001057452"/>
    </source>
</evidence>
<keyword evidence="2" id="KW-1185">Reference proteome</keyword>
<dbReference type="EMBL" id="CM043788">
    <property type="protein sequence ID" value="KAI4828432.1"/>
    <property type="molecule type" value="Genomic_DNA"/>
</dbReference>
<organism evidence="1 2">
    <name type="scientific">Chaenocephalus aceratus</name>
    <name type="common">Blackfin icefish</name>
    <name type="synonym">Chaenichthys aceratus</name>
    <dbReference type="NCBI Taxonomy" id="36190"/>
    <lineage>
        <taxon>Eukaryota</taxon>
        <taxon>Metazoa</taxon>
        <taxon>Chordata</taxon>
        <taxon>Craniata</taxon>
        <taxon>Vertebrata</taxon>
        <taxon>Euteleostomi</taxon>
        <taxon>Actinopterygii</taxon>
        <taxon>Neopterygii</taxon>
        <taxon>Teleostei</taxon>
        <taxon>Neoteleostei</taxon>
        <taxon>Acanthomorphata</taxon>
        <taxon>Eupercaria</taxon>
        <taxon>Perciformes</taxon>
        <taxon>Notothenioidei</taxon>
        <taxon>Channichthyidae</taxon>
        <taxon>Chaenocephalus</taxon>
    </lineage>
</organism>
<evidence type="ECO:0000313" key="1">
    <source>
        <dbReference type="EMBL" id="KAI4828432.1"/>
    </source>
</evidence>
<accession>A0ACB9XNR1</accession>
<reference evidence="1" key="1">
    <citation type="submission" date="2022-05" db="EMBL/GenBank/DDBJ databases">
        <title>Chromosome-level genome of Chaenocephalus aceratus.</title>
        <authorList>
            <person name="Park H."/>
        </authorList>
    </citation>
    <scope>NUCLEOTIDE SEQUENCE</scope>
    <source>
        <strain evidence="1">KU_202001</strain>
    </source>
</reference>
<comment type="caution">
    <text evidence="1">The sequence shown here is derived from an EMBL/GenBank/DDBJ whole genome shotgun (WGS) entry which is preliminary data.</text>
</comment>
<sequence>MVSICPDCPNLISLHDADGMKSVKEAVQRVNENTTNQNDFILKDVGRIKIGWMMTTGSNYWAQIALVESHCPMGSRILPEACTPLCPERARHAYCRSSYSKSKGLGSVECEYYPPMSNRRRLWLQAIQRVDWNEDIIKDSRVCSAHFISGEASLDSSSPDFVPSVFMYTKQSQNPNAKMDRDILSLPPLCHSRYILLSHLAMIQGVAQK</sequence>
<protein>
    <submittedName>
        <fullName evidence="1">Uncharacterized protein</fullName>
    </submittedName>
</protein>
<gene>
    <name evidence="1" type="ORF">KUCAC02_022528</name>
</gene>
<proteinExistence type="predicted"/>
<dbReference type="Proteomes" id="UP001057452">
    <property type="component" value="Chromosome 4"/>
</dbReference>
<name>A0ACB9XNR1_CHAAC</name>